<name>A0ABS2W4H9_9GAMM</name>
<dbReference type="Pfam" id="PF13175">
    <property type="entry name" value="AAA_15"/>
    <property type="match status" value="1"/>
</dbReference>
<protein>
    <submittedName>
        <fullName evidence="2">AAA family ATPase</fullName>
    </submittedName>
</protein>
<dbReference type="CDD" id="cd00267">
    <property type="entry name" value="ABC_ATPase"/>
    <property type="match status" value="1"/>
</dbReference>
<organism evidence="2 3">
    <name type="scientific">Amphritea pacifica</name>
    <dbReference type="NCBI Taxonomy" id="2811233"/>
    <lineage>
        <taxon>Bacteria</taxon>
        <taxon>Pseudomonadati</taxon>
        <taxon>Pseudomonadota</taxon>
        <taxon>Gammaproteobacteria</taxon>
        <taxon>Oceanospirillales</taxon>
        <taxon>Oceanospirillaceae</taxon>
        <taxon>Amphritea</taxon>
    </lineage>
</organism>
<gene>
    <name evidence="2" type="ORF">JW498_03590</name>
</gene>
<dbReference type="Gene3D" id="3.40.50.300">
    <property type="entry name" value="P-loop containing nucleotide triphosphate hydrolases"/>
    <property type="match status" value="1"/>
</dbReference>
<sequence length="641" mass="73572">MIFSLFLRNYKVYQNINYIPVSEATCFSALVGENGTGKSTVLESLDSYFNHEDWNLNHSVLQKGYAEREPYICPIFLIEKSKVHHASNIYKYLSIFSSITWQVEPDDFNPSNKKLASFFCWHRERLSSRGVSDETHFLFPLGLRKTGKTTIIKDLSIFKGISDYQDHINDDLRLVFDDVLDRIYDYLTNSYRYIYIPSDIDFEQYTKIEGDTVQSLMGRKIEEIVKGFIDDNAVKEINAKLDDFVKDISESLVNYEYKKYAKRQSKVNLTHLSSKVVEAYFDDKYLNLIDGDESTPIYNLSSGEKRKAIIDVAKAFLKEAKVPANAHIIFAVDEPEISLHVASCFEQFQKLKDVSGNDVQVVITTHWYGFMPIVSEGTAIYLPGDQVRSCLIDLRCFRDDIKLIKTHTRGRQPANLELKGINDLVQSIISSITGSACKWIICEGVSDKIYLDKYFERDDVYILPIGKSKYVKKIFNHLMLALDEEKDSIKGRVFLMVDTDKQIEISGCSDLIPKIIIRRLQNDEKSMQTSLRKLSDTSVYPPTEIEDALDASVFHRTIAELLVQRDIVDEFDELKDISVQIKDAPSGLAFNLNQSQLRELERFFNQPKIKVEFALNYVANLEGVDAPGWIKEIADVLQVEI</sequence>
<keyword evidence="3" id="KW-1185">Reference proteome</keyword>
<comment type="caution">
    <text evidence="2">The sequence shown here is derived from an EMBL/GenBank/DDBJ whole genome shotgun (WGS) entry which is preliminary data.</text>
</comment>
<evidence type="ECO:0000313" key="3">
    <source>
        <dbReference type="Proteomes" id="UP000760472"/>
    </source>
</evidence>
<proteinExistence type="predicted"/>
<accession>A0ABS2W4H9</accession>
<reference evidence="2 3" key="1">
    <citation type="submission" date="2021-02" db="EMBL/GenBank/DDBJ databases">
        <title>A novel species of genus Amphritea isolated from a fishpond in China.</title>
        <authorList>
            <person name="Lu H."/>
        </authorList>
    </citation>
    <scope>NUCLEOTIDE SEQUENCE [LARGE SCALE GENOMIC DNA]</scope>
    <source>
        <strain evidence="2 3">RP18W</strain>
    </source>
</reference>
<dbReference type="SUPFAM" id="SSF52540">
    <property type="entry name" value="P-loop containing nucleoside triphosphate hydrolases"/>
    <property type="match status" value="1"/>
</dbReference>
<dbReference type="PANTHER" id="PTHR43581">
    <property type="entry name" value="ATP/GTP PHOSPHATASE"/>
    <property type="match status" value="1"/>
</dbReference>
<dbReference type="PANTHER" id="PTHR43581:SF4">
    <property type="entry name" value="ATP_GTP PHOSPHATASE"/>
    <property type="match status" value="1"/>
</dbReference>
<dbReference type="InterPro" id="IPR041685">
    <property type="entry name" value="AAA_GajA/Old/RecF-like"/>
</dbReference>
<dbReference type="EMBL" id="JAFFZP010000004">
    <property type="protein sequence ID" value="MBN0986443.1"/>
    <property type="molecule type" value="Genomic_DNA"/>
</dbReference>
<dbReference type="Proteomes" id="UP000760472">
    <property type="component" value="Unassembled WGS sequence"/>
</dbReference>
<dbReference type="InterPro" id="IPR051396">
    <property type="entry name" value="Bact_Antivir_Def_Nuclease"/>
</dbReference>
<evidence type="ECO:0000259" key="1">
    <source>
        <dbReference type="Pfam" id="PF13175"/>
    </source>
</evidence>
<dbReference type="InterPro" id="IPR027417">
    <property type="entry name" value="P-loop_NTPase"/>
</dbReference>
<dbReference type="RefSeq" id="WP_205212936.1">
    <property type="nucleotide sequence ID" value="NZ_JAFFZP010000004.1"/>
</dbReference>
<feature type="domain" description="Endonuclease GajA/Old nuclease/RecF-like AAA" evidence="1">
    <location>
        <begin position="1"/>
        <end position="366"/>
    </location>
</feature>
<evidence type="ECO:0000313" key="2">
    <source>
        <dbReference type="EMBL" id="MBN0986443.1"/>
    </source>
</evidence>